<evidence type="ECO:0000313" key="1">
    <source>
        <dbReference type="EMBL" id="EJW92234.1"/>
    </source>
</evidence>
<sequence>MTKLGIASSCFDSTYLSSLLKAAKSCLNKDIELRTRSYALQLLCYEKDYDNWEILSPQWKDIIDLPSFLPQDECFWKCSLDSATGYLINLLSILRSLEDKVSL</sequence>
<protein>
    <submittedName>
        <fullName evidence="1">Uncharacterized protein</fullName>
    </submittedName>
</protein>
<proteinExistence type="predicted"/>
<dbReference type="AlphaFoldDB" id="J9FY04"/>
<reference evidence="1" key="1">
    <citation type="journal article" date="2012" name="PLoS ONE">
        <title>Gene sets for utilization of primary and secondary nutrition supplies in the distal gut of endangered iberian lynx.</title>
        <authorList>
            <person name="Alcaide M."/>
            <person name="Messina E."/>
            <person name="Richter M."/>
            <person name="Bargiela R."/>
            <person name="Peplies J."/>
            <person name="Huws S.A."/>
            <person name="Newbold C.J."/>
            <person name="Golyshin P.N."/>
            <person name="Simon M.A."/>
            <person name="Lopez G."/>
            <person name="Yakimov M.M."/>
            <person name="Ferrer M."/>
        </authorList>
    </citation>
    <scope>NUCLEOTIDE SEQUENCE</scope>
</reference>
<accession>J9FY04</accession>
<organism evidence="1">
    <name type="scientific">gut metagenome</name>
    <dbReference type="NCBI Taxonomy" id="749906"/>
    <lineage>
        <taxon>unclassified sequences</taxon>
        <taxon>metagenomes</taxon>
        <taxon>organismal metagenomes</taxon>
    </lineage>
</organism>
<name>J9FY04_9ZZZZ</name>
<comment type="caution">
    <text evidence="1">The sequence shown here is derived from an EMBL/GenBank/DDBJ whole genome shotgun (WGS) entry which is preliminary data.</text>
</comment>
<dbReference type="EMBL" id="AMCI01007675">
    <property type="protein sequence ID" value="EJW92234.1"/>
    <property type="molecule type" value="Genomic_DNA"/>
</dbReference>
<gene>
    <name evidence="1" type="ORF">EVA_19662</name>
</gene>